<dbReference type="Proteomes" id="UP001595979">
    <property type="component" value="Unassembled WGS sequence"/>
</dbReference>
<feature type="transmembrane region" description="Helical" evidence="7">
    <location>
        <begin position="50"/>
        <end position="69"/>
    </location>
</feature>
<organism evidence="8 9">
    <name type="scientific">Deinococcus petrolearius</name>
    <dbReference type="NCBI Taxonomy" id="1751295"/>
    <lineage>
        <taxon>Bacteria</taxon>
        <taxon>Thermotogati</taxon>
        <taxon>Deinococcota</taxon>
        <taxon>Deinococci</taxon>
        <taxon>Deinococcales</taxon>
        <taxon>Deinococcaceae</taxon>
        <taxon>Deinococcus</taxon>
    </lineage>
</organism>
<comment type="pathway">
    <text evidence="7">Cell wall biogenesis; peptidoglycan biosynthesis.</text>
</comment>
<dbReference type="InterPro" id="IPR000715">
    <property type="entry name" value="Glycosyl_transferase_4"/>
</dbReference>
<evidence type="ECO:0000256" key="6">
    <source>
        <dbReference type="ARBA" id="ARBA00023136"/>
    </source>
</evidence>
<keyword evidence="7" id="KW-0131">Cell cycle</keyword>
<feature type="transmembrane region" description="Helical" evidence="7">
    <location>
        <begin position="217"/>
        <end position="238"/>
    </location>
</feature>
<reference evidence="9" key="1">
    <citation type="journal article" date="2019" name="Int. J. Syst. Evol. Microbiol.">
        <title>The Global Catalogue of Microorganisms (GCM) 10K type strain sequencing project: providing services to taxonomists for standard genome sequencing and annotation.</title>
        <authorList>
            <consortium name="The Broad Institute Genomics Platform"/>
            <consortium name="The Broad Institute Genome Sequencing Center for Infectious Disease"/>
            <person name="Wu L."/>
            <person name="Ma J."/>
        </authorList>
    </citation>
    <scope>NUCLEOTIDE SEQUENCE [LARGE SCALE GENOMIC DNA]</scope>
    <source>
        <strain evidence="9">CGMCC 1.15053</strain>
    </source>
</reference>
<comment type="cofactor">
    <cofactor evidence="7">
        <name>Mg(2+)</name>
        <dbReference type="ChEBI" id="CHEBI:18420"/>
    </cofactor>
</comment>
<evidence type="ECO:0000256" key="1">
    <source>
        <dbReference type="ARBA" id="ARBA00004141"/>
    </source>
</evidence>
<dbReference type="EC" id="2.7.8.13" evidence="7"/>
<evidence type="ECO:0000313" key="9">
    <source>
        <dbReference type="Proteomes" id="UP001595979"/>
    </source>
</evidence>
<accession>A0ABW1DMM3</accession>
<evidence type="ECO:0000313" key="8">
    <source>
        <dbReference type="EMBL" id="MFC5849923.1"/>
    </source>
</evidence>
<keyword evidence="3 7" id="KW-0808">Transferase</keyword>
<dbReference type="PANTHER" id="PTHR22926">
    <property type="entry name" value="PHOSPHO-N-ACETYLMURAMOYL-PENTAPEPTIDE-TRANSFERASE"/>
    <property type="match status" value="1"/>
</dbReference>
<dbReference type="HAMAP" id="MF_00038">
    <property type="entry name" value="MraY"/>
    <property type="match status" value="1"/>
</dbReference>
<keyword evidence="7" id="KW-0479">Metal-binding</keyword>
<evidence type="ECO:0000256" key="5">
    <source>
        <dbReference type="ARBA" id="ARBA00022989"/>
    </source>
</evidence>
<protein>
    <recommendedName>
        <fullName evidence="7">Phospho-N-acetylmuramoyl-pentapeptide-transferase</fullName>
        <ecNumber evidence="7">2.7.8.13</ecNumber>
    </recommendedName>
    <alternativeName>
        <fullName evidence="7">UDP-MurNAc-pentapeptide phosphotransferase</fullName>
    </alternativeName>
</protein>
<evidence type="ECO:0000256" key="3">
    <source>
        <dbReference type="ARBA" id="ARBA00022679"/>
    </source>
</evidence>
<feature type="transmembrane region" description="Helical" evidence="7">
    <location>
        <begin position="78"/>
        <end position="96"/>
    </location>
</feature>
<evidence type="ECO:0000256" key="7">
    <source>
        <dbReference type="HAMAP-Rule" id="MF_00038"/>
    </source>
</evidence>
<gene>
    <name evidence="7" type="primary">mraY</name>
    <name evidence="8" type="ORF">ACFPQ6_16595</name>
</gene>
<dbReference type="PANTHER" id="PTHR22926:SF5">
    <property type="entry name" value="PHOSPHO-N-ACETYLMURAMOYL-PENTAPEPTIDE-TRANSFERASE HOMOLOG"/>
    <property type="match status" value="1"/>
</dbReference>
<comment type="caution">
    <text evidence="8">The sequence shown here is derived from an EMBL/GenBank/DDBJ whole genome shotgun (WGS) entry which is preliminary data.</text>
</comment>
<feature type="transmembrane region" description="Helical" evidence="7">
    <location>
        <begin position="244"/>
        <end position="265"/>
    </location>
</feature>
<feature type="transmembrane region" description="Helical" evidence="7">
    <location>
        <begin position="292"/>
        <end position="311"/>
    </location>
</feature>
<keyword evidence="4 7" id="KW-0812">Transmembrane</keyword>
<keyword evidence="7" id="KW-0961">Cell wall biogenesis/degradation</keyword>
<dbReference type="RefSeq" id="WP_380051489.1">
    <property type="nucleotide sequence ID" value="NZ_JBHSOH010000034.1"/>
</dbReference>
<keyword evidence="7" id="KW-1003">Cell membrane</keyword>
<evidence type="ECO:0000256" key="2">
    <source>
        <dbReference type="ARBA" id="ARBA00005583"/>
    </source>
</evidence>
<feature type="transmembrane region" description="Helical" evidence="7">
    <location>
        <begin position="178"/>
        <end position="210"/>
    </location>
</feature>
<dbReference type="GO" id="GO:0016740">
    <property type="term" value="F:transferase activity"/>
    <property type="evidence" value="ECO:0007669"/>
    <property type="project" value="UniProtKB-KW"/>
</dbReference>
<keyword evidence="6 7" id="KW-0472">Membrane</keyword>
<feature type="transmembrane region" description="Helical" evidence="7">
    <location>
        <begin position="116"/>
        <end position="134"/>
    </location>
</feature>
<comment type="function">
    <text evidence="7">Catalyzes the initial step of the lipid cycle reactions in the biosynthesis of the cell wall peptidoglycan: transfers peptidoglycan precursor phospho-MurNAc-pentapeptide from UDP-MurNAc-pentapeptide onto the lipid carrier undecaprenyl phosphate, yielding undecaprenyl-pyrophosphoryl-MurNAc-pentapeptide, known as lipid I.</text>
</comment>
<evidence type="ECO:0000256" key="4">
    <source>
        <dbReference type="ARBA" id="ARBA00022692"/>
    </source>
</evidence>
<feature type="transmembrane region" description="Helical" evidence="7">
    <location>
        <begin position="146"/>
        <end position="166"/>
    </location>
</feature>
<keyword evidence="7" id="KW-0132">Cell division</keyword>
<dbReference type="CDD" id="cd06852">
    <property type="entry name" value="GT_MraY"/>
    <property type="match status" value="1"/>
</dbReference>
<keyword evidence="5 7" id="KW-1133">Transmembrane helix</keyword>
<dbReference type="Pfam" id="PF00953">
    <property type="entry name" value="Glycos_transf_4"/>
    <property type="match status" value="1"/>
</dbReference>
<comment type="catalytic activity">
    <reaction evidence="7">
        <text>UDP-N-acetyl-alpha-D-muramoyl-L-alanyl-gamma-D-glutamyl-meso-2,6-diaminopimeloyl-D-alanyl-D-alanine + di-trans,octa-cis-undecaprenyl phosphate = di-trans,octa-cis-undecaprenyl diphospho-N-acetyl-alpha-D-muramoyl-L-alanyl-D-glutamyl-meso-2,6-diaminopimeloyl-D-alanyl-D-alanine + UMP</text>
        <dbReference type="Rhea" id="RHEA:28386"/>
        <dbReference type="ChEBI" id="CHEBI:57865"/>
        <dbReference type="ChEBI" id="CHEBI:60392"/>
        <dbReference type="ChEBI" id="CHEBI:61386"/>
        <dbReference type="ChEBI" id="CHEBI:61387"/>
        <dbReference type="EC" id="2.7.8.13"/>
    </reaction>
</comment>
<name>A0ABW1DMM3_9DEIO</name>
<comment type="subcellular location">
    <subcellularLocation>
        <location evidence="7">Cell membrane</location>
        <topology evidence="7">Multi-pass membrane protein</topology>
    </subcellularLocation>
    <subcellularLocation>
        <location evidence="1">Membrane</location>
        <topology evidence="1">Multi-pass membrane protein</topology>
    </subcellularLocation>
</comment>
<dbReference type="InterPro" id="IPR003524">
    <property type="entry name" value="PNAcMuramoyl-5peptid_Trfase"/>
</dbReference>
<dbReference type="PROSITE" id="PS01348">
    <property type="entry name" value="MRAY_2"/>
    <property type="match status" value="1"/>
</dbReference>
<keyword evidence="9" id="KW-1185">Reference proteome</keyword>
<keyword evidence="7" id="KW-0460">Magnesium</keyword>
<proteinExistence type="inferred from homology"/>
<comment type="similarity">
    <text evidence="2 7">Belongs to the glycosyltransferase 4 family. MraY subfamily.</text>
</comment>
<keyword evidence="7" id="KW-0573">Peptidoglycan synthesis</keyword>
<dbReference type="EMBL" id="JBHSOH010000034">
    <property type="protein sequence ID" value="MFC5849923.1"/>
    <property type="molecule type" value="Genomic_DNA"/>
</dbReference>
<dbReference type="PROSITE" id="PS01347">
    <property type="entry name" value="MRAY_1"/>
    <property type="match status" value="1"/>
</dbReference>
<keyword evidence="7" id="KW-0133">Cell shape</keyword>
<dbReference type="InterPro" id="IPR018480">
    <property type="entry name" value="PNAcMuramoyl-5peptid_Trfase_CS"/>
</dbReference>
<sequence length="315" mass="33809">MSVPWTLVTALLSWFLVGLFIRVSKARGWGQPVRKDGPQTHLQKEGTPTAGGVPFVLALALVFFPLYLMGRGGDGRELVIMLAALGMGVIGGIDDFLKVRSRMVGGKKELLAREKFPLQLLVALVFAFLAAPLASHELLPGLGGPLVLGAPLWDALLLTFVMIGSVNAFNFTDGLDGLLAGVGILVLLPLVALSPSAALLVAALLGYLWFNASPARVFMGDMGSHAIGAVAAGAYVLYADVWLLPVAALIPVVAVLSVVIQVAYFKRTGKRFFRMAPIHHHFELLGWPETHVTVRFWVITAVMTALTWWLLGGRP</sequence>